<dbReference type="AlphaFoldDB" id="A0A9P0HB67"/>
<evidence type="ECO:0000256" key="1">
    <source>
        <dbReference type="SAM" id="MobiDB-lite"/>
    </source>
</evidence>
<protein>
    <submittedName>
        <fullName evidence="2">Uncharacterized protein</fullName>
    </submittedName>
</protein>
<sequence>MENQSDQCPSPRTEEELKNPGRVSWTGESPGYPEAPSKMRRAPALESLETGRLTLTAGQPPGGMSTTLGLADGAGCSGYEGGRSRVGKNLIIGLGCVVARLSPSPLALVRHWLRVSRCGLAGTTRHRKVDLYIPPPSWKDTKRPGAIVEDIWPELSFLPKDHNYNQSDAEAKGRQPSRPGRAGPKPAINPLIAPAPMIISYALEDENDL</sequence>
<feature type="region of interest" description="Disordered" evidence="1">
    <location>
        <begin position="1"/>
        <end position="40"/>
    </location>
</feature>
<keyword evidence="3" id="KW-1185">Reference proteome</keyword>
<dbReference type="Proteomes" id="UP001152798">
    <property type="component" value="Chromosome 4"/>
</dbReference>
<evidence type="ECO:0000313" key="2">
    <source>
        <dbReference type="EMBL" id="CAH1398642.1"/>
    </source>
</evidence>
<gene>
    <name evidence="2" type="ORF">NEZAVI_LOCUS8248</name>
</gene>
<accession>A0A9P0HB67</accession>
<dbReference type="EMBL" id="OV725080">
    <property type="protein sequence ID" value="CAH1398642.1"/>
    <property type="molecule type" value="Genomic_DNA"/>
</dbReference>
<proteinExistence type="predicted"/>
<evidence type="ECO:0000313" key="3">
    <source>
        <dbReference type="Proteomes" id="UP001152798"/>
    </source>
</evidence>
<feature type="compositionally biased region" description="Polar residues" evidence="1">
    <location>
        <begin position="1"/>
        <end position="10"/>
    </location>
</feature>
<feature type="region of interest" description="Disordered" evidence="1">
    <location>
        <begin position="163"/>
        <end position="189"/>
    </location>
</feature>
<organism evidence="2 3">
    <name type="scientific">Nezara viridula</name>
    <name type="common">Southern green stink bug</name>
    <name type="synonym">Cimex viridulus</name>
    <dbReference type="NCBI Taxonomy" id="85310"/>
    <lineage>
        <taxon>Eukaryota</taxon>
        <taxon>Metazoa</taxon>
        <taxon>Ecdysozoa</taxon>
        <taxon>Arthropoda</taxon>
        <taxon>Hexapoda</taxon>
        <taxon>Insecta</taxon>
        <taxon>Pterygota</taxon>
        <taxon>Neoptera</taxon>
        <taxon>Paraneoptera</taxon>
        <taxon>Hemiptera</taxon>
        <taxon>Heteroptera</taxon>
        <taxon>Panheteroptera</taxon>
        <taxon>Pentatomomorpha</taxon>
        <taxon>Pentatomoidea</taxon>
        <taxon>Pentatomidae</taxon>
        <taxon>Pentatominae</taxon>
        <taxon>Nezara</taxon>
    </lineage>
</organism>
<name>A0A9P0HB67_NEZVI</name>
<reference evidence="2" key="1">
    <citation type="submission" date="2022-01" db="EMBL/GenBank/DDBJ databases">
        <authorList>
            <person name="King R."/>
        </authorList>
    </citation>
    <scope>NUCLEOTIDE SEQUENCE</scope>
</reference>
<feature type="compositionally biased region" description="Basic and acidic residues" evidence="1">
    <location>
        <begin position="163"/>
        <end position="173"/>
    </location>
</feature>